<name>A0A8S5L7D8_9CAUD</name>
<organism evidence="1">
    <name type="scientific">CrAss-like virus sp. ctt4r3</name>
    <dbReference type="NCBI Taxonomy" id="2823619"/>
    <lineage>
        <taxon>Viruses</taxon>
        <taxon>Duplodnaviria</taxon>
        <taxon>Heunggongvirae</taxon>
        <taxon>Uroviricota</taxon>
        <taxon>Caudoviricetes</taxon>
        <taxon>Crassvirales</taxon>
    </lineage>
</organism>
<evidence type="ECO:0000313" key="1">
    <source>
        <dbReference type="EMBL" id="DAD65814.1"/>
    </source>
</evidence>
<accession>A0A8S5L7D8</accession>
<reference evidence="1" key="1">
    <citation type="journal article" date="2021" name="Proc. Natl. Acad. Sci. U.S.A.">
        <title>A Catalog of Tens of Thousands of Viruses from Human Metagenomes Reveals Hidden Associations with Chronic Diseases.</title>
        <authorList>
            <person name="Tisza M.J."/>
            <person name="Buck C.B."/>
        </authorList>
    </citation>
    <scope>NUCLEOTIDE SEQUENCE</scope>
    <source>
        <strain evidence="1">Ctt4r3</strain>
    </source>
</reference>
<protein>
    <submittedName>
        <fullName evidence="1">Uncharacterized protein</fullName>
    </submittedName>
</protein>
<proteinExistence type="predicted"/>
<dbReference type="EMBL" id="BK014649">
    <property type="protein sequence ID" value="DAD65814.1"/>
    <property type="molecule type" value="Genomic_DNA"/>
</dbReference>
<sequence length="30" mass="3546">MCYTYRWCKYVRQVGVQPTPLPGVRVESND</sequence>